<keyword evidence="9" id="KW-0511">Multifunctional enzyme</keyword>
<organism evidence="13 14">
    <name type="scientific">Bdellovibrio bacteriovorus</name>
    <dbReference type="NCBI Taxonomy" id="959"/>
    <lineage>
        <taxon>Bacteria</taxon>
        <taxon>Pseudomonadati</taxon>
        <taxon>Bdellovibrionota</taxon>
        <taxon>Bdellovibrionia</taxon>
        <taxon>Bdellovibrionales</taxon>
        <taxon>Pseudobdellovibrionaceae</taxon>
        <taxon>Bdellovibrio</taxon>
    </lineage>
</organism>
<gene>
    <name evidence="13" type="ORF">AZI86_10460</name>
</gene>
<feature type="transmembrane region" description="Helical" evidence="10">
    <location>
        <begin position="150"/>
        <end position="172"/>
    </location>
</feature>
<keyword evidence="9" id="KW-0378">Hydrolase</keyword>
<dbReference type="PANTHER" id="PTHR30487">
    <property type="entry name" value="TYPE 4 PREPILIN-LIKE PROTEINS LEADER PEPTIDE-PROCESSING ENZYME"/>
    <property type="match status" value="1"/>
</dbReference>
<dbReference type="InterPro" id="IPR014032">
    <property type="entry name" value="Peptidase_A24A_bac"/>
</dbReference>
<evidence type="ECO:0000256" key="7">
    <source>
        <dbReference type="ARBA" id="ARBA00023136"/>
    </source>
</evidence>
<comment type="subcellular location">
    <subcellularLocation>
        <location evidence="1">Cell inner membrane</location>
        <topology evidence="1">Multi-pass membrane protein</topology>
    </subcellularLocation>
    <subcellularLocation>
        <location evidence="9">Cell membrane</location>
        <topology evidence="9">Multi-pass membrane protein</topology>
    </subcellularLocation>
</comment>
<comment type="caution">
    <text evidence="13">The sequence shown here is derived from an EMBL/GenBank/DDBJ whole genome shotgun (WGS) entry which is preliminary data.</text>
</comment>
<dbReference type="InterPro" id="IPR010627">
    <property type="entry name" value="Prepilin_pept_A24_N"/>
</dbReference>
<dbReference type="InterPro" id="IPR050882">
    <property type="entry name" value="Prepilin_peptidase/N-MTase"/>
</dbReference>
<feature type="transmembrane region" description="Helical" evidence="10">
    <location>
        <begin position="100"/>
        <end position="118"/>
    </location>
</feature>
<comment type="function">
    <text evidence="9">Plays an essential role in type IV pili and type II pseudopili formation by proteolytically removing the leader sequence from substrate proteins and subsequently monomethylating the alpha-amino group of the newly exposed N-terminal phenylalanine.</text>
</comment>
<keyword evidence="4" id="KW-0997">Cell inner membrane</keyword>
<dbReference type="EC" id="2.1.1.-" evidence="9"/>
<feature type="transmembrane region" description="Helical" evidence="10">
    <location>
        <begin position="229"/>
        <end position="252"/>
    </location>
</feature>
<name>A0A150WT37_BDEBC</name>
<sequence length="259" mass="28898">MEIFYLVVFFVFGALFGSFANVVIYRLPKEESVVKPGSHCYSCKTPVKWYDNIPIFSWFILRGRCRHCGAKFSFRYALVELLMASLFALSFHYVGFSWSLLEYLIFIFGLVVCTFIDLDHMILPDEFTLSGIVIGLVGAYLNPQREFLDSLFGVLMGGGFLWGMAYVYYLLTKQEGMGGGDIKLLAWIGALLGWKAIPFVIMSSAIIGSVVGIIAARKQNAGLKTVIPFGPYLALGALMYLFGGETIALWYLDLFLPGV</sequence>
<dbReference type="AlphaFoldDB" id="A0A150WT37"/>
<feature type="domain" description="Prepilin type IV endopeptidase peptidase" evidence="11">
    <location>
        <begin position="104"/>
        <end position="213"/>
    </location>
</feature>
<dbReference type="Gene3D" id="1.20.120.1220">
    <property type="match status" value="1"/>
</dbReference>
<dbReference type="Proteomes" id="UP000075320">
    <property type="component" value="Unassembled WGS sequence"/>
</dbReference>
<evidence type="ECO:0000313" key="14">
    <source>
        <dbReference type="Proteomes" id="UP000075320"/>
    </source>
</evidence>
<evidence type="ECO:0000256" key="8">
    <source>
        <dbReference type="RuleBase" id="RU003793"/>
    </source>
</evidence>
<dbReference type="PANTHER" id="PTHR30487:SF0">
    <property type="entry name" value="PREPILIN LEADER PEPTIDASE_N-METHYLTRANSFERASE-RELATED"/>
    <property type="match status" value="1"/>
</dbReference>
<comment type="catalytic activity">
    <reaction evidence="9">
        <text>Typically cleaves a -Gly-|-Phe- bond to release an N-terminal, basic peptide of 5-8 residues from type IV prepilin, and then N-methylates the new N-terminal amino group, the methyl donor being S-adenosyl-L-methionine.</text>
        <dbReference type="EC" id="3.4.23.43"/>
    </reaction>
</comment>
<evidence type="ECO:0000256" key="3">
    <source>
        <dbReference type="ARBA" id="ARBA00022475"/>
    </source>
</evidence>
<evidence type="ECO:0000256" key="10">
    <source>
        <dbReference type="SAM" id="Phobius"/>
    </source>
</evidence>
<evidence type="ECO:0000256" key="2">
    <source>
        <dbReference type="ARBA" id="ARBA00005801"/>
    </source>
</evidence>
<dbReference type="GO" id="GO:0008168">
    <property type="term" value="F:methyltransferase activity"/>
    <property type="evidence" value="ECO:0007669"/>
    <property type="project" value="UniProtKB-KW"/>
</dbReference>
<reference evidence="13 14" key="1">
    <citation type="submission" date="2016-03" db="EMBL/GenBank/DDBJ databases">
        <authorList>
            <person name="Ploux O."/>
        </authorList>
    </citation>
    <scope>NUCLEOTIDE SEQUENCE [LARGE SCALE GENOMIC DNA]</scope>
    <source>
        <strain evidence="13 14">R0</strain>
    </source>
</reference>
<keyword evidence="3" id="KW-1003">Cell membrane</keyword>
<evidence type="ECO:0000256" key="1">
    <source>
        <dbReference type="ARBA" id="ARBA00004429"/>
    </source>
</evidence>
<accession>A0A150WT37</accession>
<evidence type="ECO:0000256" key="5">
    <source>
        <dbReference type="ARBA" id="ARBA00022692"/>
    </source>
</evidence>
<evidence type="ECO:0000256" key="4">
    <source>
        <dbReference type="ARBA" id="ARBA00022519"/>
    </source>
</evidence>
<dbReference type="Pfam" id="PF06750">
    <property type="entry name" value="A24_N_bact"/>
    <property type="match status" value="1"/>
</dbReference>
<feature type="transmembrane region" description="Helical" evidence="10">
    <location>
        <begin position="6"/>
        <end position="25"/>
    </location>
</feature>
<keyword evidence="6 10" id="KW-1133">Transmembrane helix</keyword>
<dbReference type="GO" id="GO:0032259">
    <property type="term" value="P:methylation"/>
    <property type="evidence" value="ECO:0007669"/>
    <property type="project" value="UniProtKB-KW"/>
</dbReference>
<evidence type="ECO:0000313" key="13">
    <source>
        <dbReference type="EMBL" id="KYG67558.1"/>
    </source>
</evidence>
<dbReference type="InterPro" id="IPR000045">
    <property type="entry name" value="Prepilin_IV_endopep_pep"/>
</dbReference>
<proteinExistence type="inferred from homology"/>
<keyword evidence="14" id="KW-1185">Reference proteome</keyword>
<keyword evidence="9" id="KW-0489">Methyltransferase</keyword>
<feature type="transmembrane region" description="Helical" evidence="10">
    <location>
        <begin position="184"/>
        <end position="217"/>
    </location>
</feature>
<comment type="similarity">
    <text evidence="2 8">Belongs to the peptidase A24 family.</text>
</comment>
<evidence type="ECO:0000256" key="6">
    <source>
        <dbReference type="ARBA" id="ARBA00022989"/>
    </source>
</evidence>
<dbReference type="GO" id="GO:0004190">
    <property type="term" value="F:aspartic-type endopeptidase activity"/>
    <property type="evidence" value="ECO:0007669"/>
    <property type="project" value="UniProtKB-EC"/>
</dbReference>
<dbReference type="EC" id="3.4.23.43" evidence="9"/>
<keyword evidence="9" id="KW-0808">Transferase</keyword>
<evidence type="ECO:0000256" key="9">
    <source>
        <dbReference type="RuleBase" id="RU003794"/>
    </source>
</evidence>
<evidence type="ECO:0000259" key="12">
    <source>
        <dbReference type="Pfam" id="PF06750"/>
    </source>
</evidence>
<dbReference type="GO" id="GO:0006465">
    <property type="term" value="P:signal peptide processing"/>
    <property type="evidence" value="ECO:0007669"/>
    <property type="project" value="TreeGrafter"/>
</dbReference>
<dbReference type="Pfam" id="PF01478">
    <property type="entry name" value="Peptidase_A24"/>
    <property type="match status" value="1"/>
</dbReference>
<protein>
    <recommendedName>
        <fullName evidence="9">Prepilin leader peptidase/N-methyltransferase</fullName>
        <ecNumber evidence="9">2.1.1.-</ecNumber>
        <ecNumber evidence="9">3.4.23.43</ecNumber>
    </recommendedName>
</protein>
<dbReference type="PRINTS" id="PR00864">
    <property type="entry name" value="PREPILNPTASE"/>
</dbReference>
<evidence type="ECO:0000259" key="11">
    <source>
        <dbReference type="Pfam" id="PF01478"/>
    </source>
</evidence>
<keyword evidence="9" id="KW-0645">Protease</keyword>
<feature type="transmembrane region" description="Helical" evidence="10">
    <location>
        <begin position="127"/>
        <end position="144"/>
    </location>
</feature>
<keyword evidence="5 9" id="KW-0812">Transmembrane</keyword>
<dbReference type="OrthoDB" id="5290419at2"/>
<dbReference type="EMBL" id="LUKE01000001">
    <property type="protein sequence ID" value="KYG67558.1"/>
    <property type="molecule type" value="Genomic_DNA"/>
</dbReference>
<feature type="domain" description="Prepilin peptidase A24 N-terminal" evidence="12">
    <location>
        <begin position="11"/>
        <end position="92"/>
    </location>
</feature>
<dbReference type="GO" id="GO:0005886">
    <property type="term" value="C:plasma membrane"/>
    <property type="evidence" value="ECO:0007669"/>
    <property type="project" value="UniProtKB-SubCell"/>
</dbReference>
<keyword evidence="7 10" id="KW-0472">Membrane</keyword>